<reference evidence="1" key="1">
    <citation type="submission" date="2013-04" db="EMBL/GenBank/DDBJ databases">
        <title>The Genome Sequence of Fonticula alba ATCC 38817.</title>
        <authorList>
            <consortium name="The Broad Institute Genomics Platform"/>
            <person name="Russ C."/>
            <person name="Cuomo C."/>
            <person name="Burger G."/>
            <person name="Gray M.W."/>
            <person name="Holland P.W.H."/>
            <person name="King N."/>
            <person name="Lang F.B.F."/>
            <person name="Roger A.J."/>
            <person name="Ruiz-Trillo I."/>
            <person name="Brown M."/>
            <person name="Walker B."/>
            <person name="Young S."/>
            <person name="Zeng Q."/>
            <person name="Gargeya S."/>
            <person name="Fitzgerald M."/>
            <person name="Haas B."/>
            <person name="Abouelleil A."/>
            <person name="Allen A.W."/>
            <person name="Alvarado L."/>
            <person name="Arachchi H.M."/>
            <person name="Berlin A.M."/>
            <person name="Chapman S.B."/>
            <person name="Gainer-Dewar J."/>
            <person name="Goldberg J."/>
            <person name="Griggs A."/>
            <person name="Gujja S."/>
            <person name="Hansen M."/>
            <person name="Howarth C."/>
            <person name="Imamovic A."/>
            <person name="Ireland A."/>
            <person name="Larimer J."/>
            <person name="McCowan C."/>
            <person name="Murphy C."/>
            <person name="Pearson M."/>
            <person name="Poon T.W."/>
            <person name="Priest M."/>
            <person name="Roberts A."/>
            <person name="Saif S."/>
            <person name="Shea T."/>
            <person name="Sisk P."/>
            <person name="Sykes S."/>
            <person name="Wortman J."/>
            <person name="Nusbaum C."/>
            <person name="Birren B."/>
        </authorList>
    </citation>
    <scope>NUCLEOTIDE SEQUENCE [LARGE SCALE GENOMIC DNA]</scope>
    <source>
        <strain evidence="1">ATCC 38817</strain>
    </source>
</reference>
<sequence length="410" mass="45723">MVIEDASIERFCRGCRDYVPAVRRQVDQNNPPIRRPHEAMAQDPGLSDGLCDECIVRLMSPEKYVTRSFASASLRTVLHQYKMTHLVMSNRFASWIGLATLRVLTSPVLTWSAARLVCFVLRRPLPAGTPTALWPVPGPERQIMPRPFPLACAGQPFTPVSISSLLPLIRRAIIICGYSPVLNYARNALWQQQLQMYFYHTMAHTSTATISITGMAISIATEIFRLITGPPDGKPLVRGGHILSVASLLNQADAFALGFVWGLQTFDHASLKPKSLRNWEPLVRTLIDWLIVGAEAGFFPRLFPLIQQDGASAPAEPVYLLQPAAPGTEISLFRPWTWFRRGLTTDAAWYMGVGLLSQGAMLLTQYLLHRRVRQLIDERATRQVASLYKPRVEMSDHDGDASGQGSPKDH</sequence>
<gene>
    <name evidence="1" type="ORF">H696_04492</name>
</gene>
<dbReference type="AlphaFoldDB" id="A0A058Z6D1"/>
<evidence type="ECO:0000313" key="2">
    <source>
        <dbReference type="Proteomes" id="UP000030693"/>
    </source>
</evidence>
<evidence type="ECO:0000313" key="1">
    <source>
        <dbReference type="EMBL" id="KCV69077.1"/>
    </source>
</evidence>
<dbReference type="RefSeq" id="XP_009496648.1">
    <property type="nucleotide sequence ID" value="XM_009498373.1"/>
</dbReference>
<dbReference type="EMBL" id="KB932207">
    <property type="protein sequence ID" value="KCV69077.1"/>
    <property type="molecule type" value="Genomic_DNA"/>
</dbReference>
<dbReference type="GeneID" id="20529217"/>
<organism evidence="1">
    <name type="scientific">Fonticula alba</name>
    <name type="common">Slime mold</name>
    <dbReference type="NCBI Taxonomy" id="691883"/>
    <lineage>
        <taxon>Eukaryota</taxon>
        <taxon>Rotosphaerida</taxon>
        <taxon>Fonticulaceae</taxon>
        <taxon>Fonticula</taxon>
    </lineage>
</organism>
<accession>A0A058Z6D1</accession>
<proteinExistence type="predicted"/>
<name>A0A058Z6D1_FONAL</name>
<keyword evidence="2" id="KW-1185">Reference proteome</keyword>
<dbReference type="Proteomes" id="UP000030693">
    <property type="component" value="Unassembled WGS sequence"/>
</dbReference>
<protein>
    <submittedName>
        <fullName evidence="1">Uncharacterized protein</fullName>
    </submittedName>
</protein>